<dbReference type="EMBL" id="WNYA01039489">
    <property type="protein sequence ID" value="KAG8536686.1"/>
    <property type="molecule type" value="Genomic_DNA"/>
</dbReference>
<sequence>MITSCSWYWSFTYIVAVNPYISAPYYEDHRVSPLSQSGPLYTTYVHIGSGVLIVRTGGDPHVSGRSEDPQYTQIKYYTPLHCQERDYYPQRLITTIQL</sequence>
<gene>
    <name evidence="1" type="ORF">GDO81_025847</name>
</gene>
<protein>
    <submittedName>
        <fullName evidence="1">Uncharacterized protein</fullName>
    </submittedName>
</protein>
<evidence type="ECO:0000313" key="1">
    <source>
        <dbReference type="EMBL" id="KAG8536686.1"/>
    </source>
</evidence>
<proteinExistence type="predicted"/>
<reference evidence="1" key="1">
    <citation type="thesis" date="2020" institute="ProQuest LLC" country="789 East Eisenhower Parkway, Ann Arbor, MI, USA">
        <title>Comparative Genomics and Chromosome Evolution.</title>
        <authorList>
            <person name="Mudd A.B."/>
        </authorList>
    </citation>
    <scope>NUCLEOTIDE SEQUENCE</scope>
    <source>
        <strain evidence="1">237g6f4</strain>
        <tissue evidence="1">Blood</tissue>
    </source>
</reference>
<dbReference type="AlphaFoldDB" id="A0AAV6YI87"/>
<name>A0AAV6YI87_ENGPU</name>
<organism evidence="1 2">
    <name type="scientific">Engystomops pustulosus</name>
    <name type="common">Tungara frog</name>
    <name type="synonym">Physalaemus pustulosus</name>
    <dbReference type="NCBI Taxonomy" id="76066"/>
    <lineage>
        <taxon>Eukaryota</taxon>
        <taxon>Metazoa</taxon>
        <taxon>Chordata</taxon>
        <taxon>Craniata</taxon>
        <taxon>Vertebrata</taxon>
        <taxon>Euteleostomi</taxon>
        <taxon>Amphibia</taxon>
        <taxon>Batrachia</taxon>
        <taxon>Anura</taxon>
        <taxon>Neobatrachia</taxon>
        <taxon>Hyloidea</taxon>
        <taxon>Leptodactylidae</taxon>
        <taxon>Leiuperinae</taxon>
        <taxon>Engystomops</taxon>
    </lineage>
</organism>
<keyword evidence="2" id="KW-1185">Reference proteome</keyword>
<dbReference type="Proteomes" id="UP000824782">
    <property type="component" value="Unassembled WGS sequence"/>
</dbReference>
<accession>A0AAV6YI87</accession>
<comment type="caution">
    <text evidence="1">The sequence shown here is derived from an EMBL/GenBank/DDBJ whole genome shotgun (WGS) entry which is preliminary data.</text>
</comment>
<evidence type="ECO:0000313" key="2">
    <source>
        <dbReference type="Proteomes" id="UP000824782"/>
    </source>
</evidence>